<dbReference type="AlphaFoldDB" id="A0A7C9VFU4"/>
<keyword evidence="1" id="KW-1133">Transmembrane helix</keyword>
<feature type="transmembrane region" description="Helical" evidence="1">
    <location>
        <begin position="281"/>
        <end position="302"/>
    </location>
</feature>
<protein>
    <submittedName>
        <fullName evidence="3">DUF2157 domain-containing protein</fullName>
    </submittedName>
</protein>
<feature type="transmembrane region" description="Helical" evidence="1">
    <location>
        <begin position="155"/>
        <end position="173"/>
    </location>
</feature>
<feature type="transmembrane region" description="Helical" evidence="1">
    <location>
        <begin position="311"/>
        <end position="330"/>
    </location>
</feature>
<feature type="transmembrane region" description="Helical" evidence="1">
    <location>
        <begin position="226"/>
        <end position="244"/>
    </location>
</feature>
<evidence type="ECO:0000259" key="2">
    <source>
        <dbReference type="Pfam" id="PF09925"/>
    </source>
</evidence>
<reference evidence="3 4" key="1">
    <citation type="submission" date="2020-02" db="EMBL/GenBank/DDBJ databases">
        <title>Genome sequence of the type strain CGMCC 1.15528 of Mesorhizobium zhangyense.</title>
        <authorList>
            <person name="Gao J."/>
            <person name="Sun J."/>
        </authorList>
    </citation>
    <scope>NUCLEOTIDE SEQUENCE [LARGE SCALE GENOMIC DNA]</scope>
    <source>
        <strain evidence="3 4">CGMCC 1.15528</strain>
    </source>
</reference>
<keyword evidence="4" id="KW-1185">Reference proteome</keyword>
<comment type="caution">
    <text evidence="3">The sequence shown here is derived from an EMBL/GenBank/DDBJ whole genome shotgun (WGS) entry which is preliminary data.</text>
</comment>
<accession>A0A7C9VFU4</accession>
<feature type="transmembrane region" description="Helical" evidence="1">
    <location>
        <begin position="336"/>
        <end position="354"/>
    </location>
</feature>
<dbReference type="InterPro" id="IPR018677">
    <property type="entry name" value="DUF2157"/>
</dbReference>
<evidence type="ECO:0000256" key="1">
    <source>
        <dbReference type="SAM" id="Phobius"/>
    </source>
</evidence>
<dbReference type="RefSeq" id="WP_165120794.1">
    <property type="nucleotide sequence ID" value="NZ_JAAKZG010000015.1"/>
</dbReference>
<sequence length="371" mass="39381">MAGYSSRVKRDIGRWLERDLIDAPTAEALSRDVEANESNLFSFGFILAVMAALLLGAAILLLVASNWEAIPRLVRVACLFAIILGGYVGGAALKLRGSDAIAEALWLIAAASFGGSIALIGQMYHLSGDEASAVMTWCLGTALAAAALRSGPLTIAAAGIAIAWMVLSQVEYWDSGRFPFFYLAIAVVLWLVSYWTDSRTARHLMLLSLILYGGLLAVHYDDVAAIGTAMAIVSAALFAAAVYLRDPVEKIVQLGGRLPVHCLIGFLTGLALVQAEMVDKTPGLAVAALVTFAGIAAALLLAGRESRMLRWVAYAGFGLELCFVYVVMLGTMLDTAGLFLASGIVLGIIALFIIRVEKRVKNKLLEQKGAA</sequence>
<dbReference type="EMBL" id="JAAKZG010000015">
    <property type="protein sequence ID" value="NGN44409.1"/>
    <property type="molecule type" value="Genomic_DNA"/>
</dbReference>
<feature type="transmembrane region" description="Helical" evidence="1">
    <location>
        <begin position="256"/>
        <end position="275"/>
    </location>
</feature>
<feature type="transmembrane region" description="Helical" evidence="1">
    <location>
        <begin position="179"/>
        <end position="196"/>
    </location>
</feature>
<evidence type="ECO:0000313" key="3">
    <source>
        <dbReference type="EMBL" id="NGN44409.1"/>
    </source>
</evidence>
<organism evidence="3 4">
    <name type="scientific">Mesorhizobium zhangyense</name>
    <dbReference type="NCBI Taxonomy" id="1776730"/>
    <lineage>
        <taxon>Bacteria</taxon>
        <taxon>Pseudomonadati</taxon>
        <taxon>Pseudomonadota</taxon>
        <taxon>Alphaproteobacteria</taxon>
        <taxon>Hyphomicrobiales</taxon>
        <taxon>Phyllobacteriaceae</taxon>
        <taxon>Mesorhizobium</taxon>
    </lineage>
</organism>
<feature type="transmembrane region" description="Helical" evidence="1">
    <location>
        <begin position="105"/>
        <end position="125"/>
    </location>
</feature>
<name>A0A7C9VFU4_9HYPH</name>
<feature type="transmembrane region" description="Helical" evidence="1">
    <location>
        <begin position="73"/>
        <end position="93"/>
    </location>
</feature>
<gene>
    <name evidence="3" type="ORF">G6N74_25380</name>
</gene>
<keyword evidence="1" id="KW-0472">Membrane</keyword>
<dbReference type="Proteomes" id="UP000481252">
    <property type="component" value="Unassembled WGS sequence"/>
</dbReference>
<proteinExistence type="predicted"/>
<dbReference type="Pfam" id="PF09925">
    <property type="entry name" value="DUF2157"/>
    <property type="match status" value="1"/>
</dbReference>
<keyword evidence="1" id="KW-0812">Transmembrane</keyword>
<evidence type="ECO:0000313" key="4">
    <source>
        <dbReference type="Proteomes" id="UP000481252"/>
    </source>
</evidence>
<feature type="transmembrane region" description="Helical" evidence="1">
    <location>
        <begin position="40"/>
        <end position="67"/>
    </location>
</feature>
<feature type="domain" description="DUF2157" evidence="2">
    <location>
        <begin position="14"/>
        <end position="153"/>
    </location>
</feature>